<dbReference type="GO" id="GO:0005737">
    <property type="term" value="C:cytoplasm"/>
    <property type="evidence" value="ECO:0007669"/>
    <property type="project" value="UniProtKB-SubCell"/>
</dbReference>
<dbReference type="InterPro" id="IPR010075">
    <property type="entry name" value="PRibForGlyAmidine_synth_PurQ"/>
</dbReference>
<keyword evidence="4 8" id="KW-0658">Purine biosynthesis</keyword>
<dbReference type="PANTHER" id="PTHR47552">
    <property type="entry name" value="PHOSPHORIBOSYLFORMYLGLYCINAMIDINE SYNTHASE SUBUNIT PURQ"/>
    <property type="match status" value="1"/>
</dbReference>
<proteinExistence type="inferred from homology"/>
<comment type="subcellular location">
    <subcellularLocation>
        <location evidence="8">Cytoplasm</location>
    </subcellularLocation>
</comment>
<dbReference type="Pfam" id="PF13507">
    <property type="entry name" value="GATase_5"/>
    <property type="match status" value="1"/>
</dbReference>
<comment type="function">
    <text evidence="8">Part of the phosphoribosylformylglycinamidine synthase complex involved in the purines biosynthetic pathway. Catalyzes the ATP-dependent conversion of formylglycinamide ribonucleotide (FGAR) and glutamine to yield formylglycinamidine ribonucleotide (FGAM) and glutamate. The FGAM synthase complex is composed of three subunits. PurQ produces an ammonia molecule by converting glutamine to glutamate. PurL transfers the ammonia molecule to FGAR to form FGAM in an ATP-dependent manner. PurS interacts with PurQ and PurL and is thought to assist in the transfer of the ammonia molecule from PurQ to PurL.</text>
</comment>
<dbReference type="OrthoDB" id="9804441at2"/>
<dbReference type="PROSITE" id="PS51273">
    <property type="entry name" value="GATASE_TYPE_1"/>
    <property type="match status" value="1"/>
</dbReference>
<dbReference type="HAMAP" id="MF_00421">
    <property type="entry name" value="PurQ"/>
    <property type="match status" value="1"/>
</dbReference>
<reference evidence="9 10" key="1">
    <citation type="submission" date="2018-09" db="EMBL/GenBank/DDBJ databases">
        <title>Genome sequencing of strain 1JSPR-7.</title>
        <authorList>
            <person name="Heo J."/>
            <person name="Kim S.-J."/>
            <person name="Kwon S.-W."/>
        </authorList>
    </citation>
    <scope>NUCLEOTIDE SEQUENCE [LARGE SCALE GENOMIC DNA]</scope>
    <source>
        <strain evidence="9 10">1JSPR-7</strain>
    </source>
</reference>
<keyword evidence="1 8" id="KW-0963">Cytoplasm</keyword>
<evidence type="ECO:0000313" key="10">
    <source>
        <dbReference type="Proteomes" id="UP000269374"/>
    </source>
</evidence>
<evidence type="ECO:0000256" key="4">
    <source>
        <dbReference type="ARBA" id="ARBA00022755"/>
    </source>
</evidence>
<keyword evidence="2 8" id="KW-0436">Ligase</keyword>
<dbReference type="UniPathway" id="UPA00074">
    <property type="reaction ID" value="UER00128"/>
</dbReference>
<comment type="catalytic activity">
    <reaction evidence="8">
        <text>N(2)-formyl-N(1)-(5-phospho-beta-D-ribosyl)glycinamide + L-glutamine + ATP + H2O = 2-formamido-N(1)-(5-O-phospho-beta-D-ribosyl)acetamidine + L-glutamate + ADP + phosphate + H(+)</text>
        <dbReference type="Rhea" id="RHEA:17129"/>
        <dbReference type="ChEBI" id="CHEBI:15377"/>
        <dbReference type="ChEBI" id="CHEBI:15378"/>
        <dbReference type="ChEBI" id="CHEBI:29985"/>
        <dbReference type="ChEBI" id="CHEBI:30616"/>
        <dbReference type="ChEBI" id="CHEBI:43474"/>
        <dbReference type="ChEBI" id="CHEBI:58359"/>
        <dbReference type="ChEBI" id="CHEBI:147286"/>
        <dbReference type="ChEBI" id="CHEBI:147287"/>
        <dbReference type="ChEBI" id="CHEBI:456216"/>
        <dbReference type="EC" id="6.3.5.3"/>
    </reaction>
</comment>
<dbReference type="EC" id="3.5.1.2" evidence="8"/>
<evidence type="ECO:0000256" key="2">
    <source>
        <dbReference type="ARBA" id="ARBA00022598"/>
    </source>
</evidence>
<dbReference type="GO" id="GO:0004642">
    <property type="term" value="F:phosphoribosylformylglycinamidine synthase activity"/>
    <property type="evidence" value="ECO:0007669"/>
    <property type="project" value="UniProtKB-UniRule"/>
</dbReference>
<dbReference type="EC" id="6.3.5.3" evidence="8"/>
<keyword evidence="6 8" id="KW-0067">ATP-binding</keyword>
<feature type="active site" evidence="8">
    <location>
        <position position="195"/>
    </location>
</feature>
<evidence type="ECO:0000256" key="1">
    <source>
        <dbReference type="ARBA" id="ARBA00022490"/>
    </source>
</evidence>
<dbReference type="GO" id="GO:0006189">
    <property type="term" value="P:'de novo' IMP biosynthetic process"/>
    <property type="evidence" value="ECO:0007669"/>
    <property type="project" value="UniProtKB-UniRule"/>
</dbReference>
<keyword evidence="5 8" id="KW-0378">Hydrolase</keyword>
<dbReference type="FunFam" id="3.40.50.880:FF:000019">
    <property type="entry name" value="Phosphoribosylformylglycinamidine synthase subunit PurQ"/>
    <property type="match status" value="1"/>
</dbReference>
<comment type="catalytic activity">
    <reaction evidence="8">
        <text>L-glutamine + H2O = L-glutamate + NH4(+)</text>
        <dbReference type="Rhea" id="RHEA:15889"/>
        <dbReference type="ChEBI" id="CHEBI:15377"/>
        <dbReference type="ChEBI" id="CHEBI:28938"/>
        <dbReference type="ChEBI" id="CHEBI:29985"/>
        <dbReference type="ChEBI" id="CHEBI:58359"/>
        <dbReference type="EC" id="3.5.1.2"/>
    </reaction>
</comment>
<gene>
    <name evidence="8 9" type="primary">purQ</name>
    <name evidence="9" type="ORF">D7I46_02255</name>
</gene>
<dbReference type="AlphaFoldDB" id="A0A387BCD2"/>
<feature type="active site" evidence="8">
    <location>
        <position position="197"/>
    </location>
</feature>
<comment type="pathway">
    <text evidence="8">Purine metabolism; IMP biosynthesis via de novo pathway; 5-amino-1-(5-phospho-D-ribosyl)imidazole from N(2)-formyl-N(1)-(5-phospho-D-ribosyl)glycinamide: step 1/2.</text>
</comment>
<dbReference type="Gene3D" id="3.40.50.880">
    <property type="match status" value="1"/>
</dbReference>
<dbReference type="GO" id="GO:0005524">
    <property type="term" value="F:ATP binding"/>
    <property type="evidence" value="ECO:0007669"/>
    <property type="project" value="UniProtKB-KW"/>
</dbReference>
<protein>
    <recommendedName>
        <fullName evidence="8">Phosphoribosylformylglycinamidine synthase subunit PurQ</fullName>
        <shortName evidence="8">FGAM synthase</shortName>
        <ecNumber evidence="8">6.3.5.3</ecNumber>
    </recommendedName>
    <alternativeName>
        <fullName evidence="8">Formylglycinamide ribonucleotide amidotransferase subunit I</fullName>
        <shortName evidence="8">FGAR amidotransferase I</shortName>
        <shortName evidence="8">FGAR-AT I</shortName>
    </alternativeName>
    <alternativeName>
        <fullName evidence="8">Glutaminase PurQ</fullName>
        <ecNumber evidence="8">3.5.1.2</ecNumber>
    </alternativeName>
    <alternativeName>
        <fullName evidence="8">Phosphoribosylformylglycinamidine synthase subunit I</fullName>
    </alternativeName>
</protein>
<name>A0A387BCD2_9LACT</name>
<sequence>MKFAVIQFPGSNCDFDLLWAIRDVMGAEAEFVWHDETSLSGFDGVLIPGGFSYGDYLRCGAIASFANIMPEIKRLAAEGKPVFGTCNGFQILVEAGLLPGVLIRNDSLKFVSKWQTLNVLNKQTKFTTEYGENEVINLPIAHGEGKYVADEATLVELKANNQIVFTYENGNPNGSVDNIAGIINKEGNVLGMMPHPERAMEDLLGGSDGAKLFASVLKNFVKVEEVNA</sequence>
<evidence type="ECO:0000256" key="7">
    <source>
        <dbReference type="ARBA" id="ARBA00022962"/>
    </source>
</evidence>
<dbReference type="InterPro" id="IPR029062">
    <property type="entry name" value="Class_I_gatase-like"/>
</dbReference>
<evidence type="ECO:0000256" key="3">
    <source>
        <dbReference type="ARBA" id="ARBA00022741"/>
    </source>
</evidence>
<keyword evidence="7 8" id="KW-0315">Glutamine amidotransferase</keyword>
<dbReference type="SMART" id="SM01211">
    <property type="entry name" value="GATase_5"/>
    <property type="match status" value="1"/>
</dbReference>
<evidence type="ECO:0000256" key="8">
    <source>
        <dbReference type="HAMAP-Rule" id="MF_00421"/>
    </source>
</evidence>
<organism evidence="9 10">
    <name type="scientific">Lactococcus allomyrinae</name>
    <dbReference type="NCBI Taxonomy" id="2419773"/>
    <lineage>
        <taxon>Bacteria</taxon>
        <taxon>Bacillati</taxon>
        <taxon>Bacillota</taxon>
        <taxon>Bacilli</taxon>
        <taxon>Lactobacillales</taxon>
        <taxon>Streptococcaceae</taxon>
        <taxon>Lactococcus</taxon>
    </lineage>
</organism>
<feature type="active site" description="Nucleophile" evidence="8">
    <location>
        <position position="86"/>
    </location>
</feature>
<evidence type="ECO:0000313" key="9">
    <source>
        <dbReference type="EMBL" id="AYG00014.1"/>
    </source>
</evidence>
<comment type="subunit">
    <text evidence="8">Part of the FGAM synthase complex composed of 1 PurL, 1 PurQ and 2 PurS subunits.</text>
</comment>
<dbReference type="EMBL" id="CP032627">
    <property type="protein sequence ID" value="AYG00014.1"/>
    <property type="molecule type" value="Genomic_DNA"/>
</dbReference>
<dbReference type="KEGG" id="lact:D7I46_02255"/>
<keyword evidence="10" id="KW-1185">Reference proteome</keyword>
<dbReference type="CDD" id="cd01740">
    <property type="entry name" value="GATase1_FGAR_AT"/>
    <property type="match status" value="1"/>
</dbReference>
<dbReference type="NCBIfam" id="TIGR01737">
    <property type="entry name" value="FGAM_synth_I"/>
    <property type="match status" value="1"/>
</dbReference>
<dbReference type="Proteomes" id="UP000269374">
    <property type="component" value="Chromosome"/>
</dbReference>
<dbReference type="NCBIfam" id="NF002957">
    <property type="entry name" value="PRK03619.1"/>
    <property type="match status" value="1"/>
</dbReference>
<evidence type="ECO:0000256" key="5">
    <source>
        <dbReference type="ARBA" id="ARBA00022801"/>
    </source>
</evidence>
<dbReference type="PANTHER" id="PTHR47552:SF1">
    <property type="entry name" value="PHOSPHORIBOSYLFORMYLGLYCINAMIDINE SYNTHASE SUBUNIT PURQ"/>
    <property type="match status" value="1"/>
</dbReference>
<dbReference type="PIRSF" id="PIRSF001586">
    <property type="entry name" value="FGAM_synth_I"/>
    <property type="match status" value="1"/>
</dbReference>
<dbReference type="SUPFAM" id="SSF52317">
    <property type="entry name" value="Class I glutamine amidotransferase-like"/>
    <property type="match status" value="1"/>
</dbReference>
<dbReference type="GO" id="GO:0004359">
    <property type="term" value="F:glutaminase activity"/>
    <property type="evidence" value="ECO:0007669"/>
    <property type="project" value="UniProtKB-EC"/>
</dbReference>
<keyword evidence="3 8" id="KW-0547">Nucleotide-binding</keyword>
<accession>A0A387BCD2</accession>
<evidence type="ECO:0000256" key="6">
    <source>
        <dbReference type="ARBA" id="ARBA00022840"/>
    </source>
</evidence>
<dbReference type="RefSeq" id="WP_120771402.1">
    <property type="nucleotide sequence ID" value="NZ_CP032627.1"/>
</dbReference>